<proteinExistence type="inferred from homology"/>
<dbReference type="Proteomes" id="UP001420932">
    <property type="component" value="Unassembled WGS sequence"/>
</dbReference>
<evidence type="ECO:0000256" key="3">
    <source>
        <dbReference type="ARBA" id="ARBA00022676"/>
    </source>
</evidence>
<dbReference type="Gene3D" id="1.20.120.1230">
    <property type="match status" value="1"/>
</dbReference>
<keyword evidence="9" id="KW-1185">Reference proteome</keyword>
<dbReference type="Pfam" id="PF24862">
    <property type="entry name" value="SUS_EPBD"/>
    <property type="match status" value="1"/>
</dbReference>
<organism evidence="8 9">
    <name type="scientific">Stephania yunnanensis</name>
    <dbReference type="NCBI Taxonomy" id="152371"/>
    <lineage>
        <taxon>Eukaryota</taxon>
        <taxon>Viridiplantae</taxon>
        <taxon>Streptophyta</taxon>
        <taxon>Embryophyta</taxon>
        <taxon>Tracheophyta</taxon>
        <taxon>Spermatophyta</taxon>
        <taxon>Magnoliopsida</taxon>
        <taxon>Ranunculales</taxon>
        <taxon>Menispermaceae</taxon>
        <taxon>Menispermoideae</taxon>
        <taxon>Cissampelideae</taxon>
        <taxon>Stephania</taxon>
    </lineage>
</organism>
<evidence type="ECO:0000313" key="8">
    <source>
        <dbReference type="EMBL" id="KAK9169298.1"/>
    </source>
</evidence>
<evidence type="ECO:0000256" key="2">
    <source>
        <dbReference type="ARBA" id="ARBA00012540"/>
    </source>
</evidence>
<feature type="region of interest" description="Disordered" evidence="6">
    <location>
        <begin position="71"/>
        <end position="95"/>
    </location>
</feature>
<reference evidence="8 9" key="1">
    <citation type="submission" date="2024-01" db="EMBL/GenBank/DDBJ databases">
        <title>Genome assemblies of Stephania.</title>
        <authorList>
            <person name="Yang L."/>
        </authorList>
    </citation>
    <scope>NUCLEOTIDE SEQUENCE [LARGE SCALE GENOMIC DNA]</scope>
    <source>
        <strain evidence="8">YNDBR</strain>
        <tissue evidence="8">Leaf</tissue>
    </source>
</reference>
<dbReference type="PANTHER" id="PTHR45839">
    <property type="match status" value="1"/>
</dbReference>
<sequence>MPNTTRTRDIPIVPSSLSSSSRSLVWLSLALAHSSGSRLHSLVRHRHRMAFACTHSSSPLSSLEGFEGSAEIRRNDGPGTGARAQRSRTRLGDPPSSVDDLLGILDFLFQFVQFSSLPFLLLNNFLVVSNCALNMACEILQLELGNMNLRLFGSPGKLYGQAQAHLDEIMNKVAEMSGKCAKEVKVVISPYGICPLGAHIDHQITDFGISAGLENSVAMGLENGSWLVGVLYEGPKSPAKGNWSAPCRADFEPFNATFPRPTRSSSIGNAVQFLNRHLSLIMFRNKDCLEPLLDFLRAHKHKGHVMMVNDRIYSISRLQSALVKAEEFVSLLRPDTPYSEFEHKFQELGLEKGWGNDARRVLEMMHLLSEINLYFCEVLLEKEVDDDEDKEEAVVGYWSAFVWLAGLRALIALLSEYVVDVIEGLSVEFISIILLPIVGNATEHASALIFAYRNKLYISLGLSTPALIDIIHSISFGNSAPTQNAQSPTQRKELTCCNGRLPGHFANELRCGSKRQSSRHIERATESTT</sequence>
<feature type="domain" description="Sucrose synthase EPBD" evidence="7">
    <location>
        <begin position="270"/>
        <end position="356"/>
    </location>
</feature>
<comment type="similarity">
    <text evidence="1">Belongs to the glycosyltransferase 1 family. Plant sucrose synthase subfamily.</text>
</comment>
<protein>
    <recommendedName>
        <fullName evidence="2">sucrose synthase</fullName>
        <ecNumber evidence="2">2.4.1.13</ecNumber>
    </recommendedName>
</protein>
<evidence type="ECO:0000256" key="5">
    <source>
        <dbReference type="ARBA" id="ARBA00049030"/>
    </source>
</evidence>
<dbReference type="EMBL" id="JBBNAF010000001">
    <property type="protein sequence ID" value="KAK9169298.1"/>
    <property type="molecule type" value="Genomic_DNA"/>
</dbReference>
<evidence type="ECO:0000256" key="4">
    <source>
        <dbReference type="ARBA" id="ARBA00022679"/>
    </source>
</evidence>
<keyword evidence="4" id="KW-0808">Transferase</keyword>
<name>A0AAP0Q738_9MAGN</name>
<evidence type="ECO:0000313" key="9">
    <source>
        <dbReference type="Proteomes" id="UP001420932"/>
    </source>
</evidence>
<evidence type="ECO:0000256" key="6">
    <source>
        <dbReference type="SAM" id="MobiDB-lite"/>
    </source>
</evidence>
<keyword evidence="3" id="KW-0328">Glycosyltransferase</keyword>
<gene>
    <name evidence="8" type="ORF">Syun_001438</name>
</gene>
<comment type="caution">
    <text evidence="8">The sequence shown here is derived from an EMBL/GenBank/DDBJ whole genome shotgun (WGS) entry which is preliminary data.</text>
</comment>
<dbReference type="AlphaFoldDB" id="A0AAP0Q738"/>
<dbReference type="EC" id="2.4.1.13" evidence="2"/>
<dbReference type="InterPro" id="IPR056736">
    <property type="entry name" value="SUS_EPBD"/>
</dbReference>
<dbReference type="GO" id="GO:0016157">
    <property type="term" value="F:sucrose synthase activity"/>
    <property type="evidence" value="ECO:0007669"/>
    <property type="project" value="UniProtKB-EC"/>
</dbReference>
<dbReference type="InterPro" id="IPR012820">
    <property type="entry name" value="Sucrose_synthase_pln/cyn"/>
</dbReference>
<dbReference type="GO" id="GO:0005985">
    <property type="term" value="P:sucrose metabolic process"/>
    <property type="evidence" value="ECO:0007669"/>
    <property type="project" value="InterPro"/>
</dbReference>
<comment type="catalytic activity">
    <reaction evidence="5">
        <text>an NDP-alpha-D-glucose + D-fructose = a ribonucleoside 5'-diphosphate + sucrose + H(+)</text>
        <dbReference type="Rhea" id="RHEA:16241"/>
        <dbReference type="ChEBI" id="CHEBI:15378"/>
        <dbReference type="ChEBI" id="CHEBI:17992"/>
        <dbReference type="ChEBI" id="CHEBI:37721"/>
        <dbReference type="ChEBI" id="CHEBI:57930"/>
        <dbReference type="ChEBI" id="CHEBI:76533"/>
        <dbReference type="EC" id="2.4.1.13"/>
    </reaction>
</comment>
<dbReference type="FunFam" id="1.20.120.1230:FF:000001">
    <property type="entry name" value="Sucrose synthase"/>
    <property type="match status" value="1"/>
</dbReference>
<accession>A0AAP0Q738</accession>
<evidence type="ECO:0000256" key="1">
    <source>
        <dbReference type="ARBA" id="ARBA00005894"/>
    </source>
</evidence>
<dbReference type="PANTHER" id="PTHR45839:SF13">
    <property type="entry name" value="SUCROSE SYNTHASE 3"/>
    <property type="match status" value="1"/>
</dbReference>
<evidence type="ECO:0000259" key="7">
    <source>
        <dbReference type="Pfam" id="PF24862"/>
    </source>
</evidence>